<geneLocation type="plasmid" evidence="3">
    <name>pelp_1</name>
</geneLocation>
<evidence type="ECO:0000313" key="2">
    <source>
        <dbReference type="EMBL" id="QDV39243.1"/>
    </source>
</evidence>
<name>A0A518HEG6_9BACT</name>
<dbReference type="OrthoDB" id="3078539at2"/>
<keyword evidence="3" id="KW-1185">Reference proteome</keyword>
<dbReference type="NCBIfam" id="TIGR04354">
    <property type="entry name" value="amphi-Trp"/>
    <property type="match status" value="1"/>
</dbReference>
<evidence type="ECO:0008006" key="4">
    <source>
        <dbReference type="Google" id="ProtNLM"/>
    </source>
</evidence>
<sequence>MPARKAKPERDVAKAYPLSQFADKLRRLAEAVEGGQRFRIQVAGERVSIPPDAMISAEHERGEGGEEVEFQITWKSPVLPGKGEEGKRKPTAAKKPRAKQG</sequence>
<dbReference type="EMBL" id="CP036427">
    <property type="protein sequence ID" value="QDV39243.1"/>
    <property type="molecule type" value="Genomic_DNA"/>
</dbReference>
<keyword evidence="2" id="KW-0614">Plasmid</keyword>
<accession>A0A518HEG6</accession>
<dbReference type="Proteomes" id="UP000317835">
    <property type="component" value="Plasmid pElP_1"/>
</dbReference>
<protein>
    <recommendedName>
        <fullName evidence="4">Amphi-Trp domain-containing protein</fullName>
    </recommendedName>
</protein>
<evidence type="ECO:0000256" key="1">
    <source>
        <dbReference type="SAM" id="MobiDB-lite"/>
    </source>
</evidence>
<reference evidence="2 3" key="1">
    <citation type="submission" date="2019-02" db="EMBL/GenBank/DDBJ databases">
        <title>Deep-cultivation of Planctomycetes and their phenomic and genomic characterization uncovers novel biology.</title>
        <authorList>
            <person name="Wiegand S."/>
            <person name="Jogler M."/>
            <person name="Boedeker C."/>
            <person name="Pinto D."/>
            <person name="Vollmers J."/>
            <person name="Rivas-Marin E."/>
            <person name="Kohn T."/>
            <person name="Peeters S.H."/>
            <person name="Heuer A."/>
            <person name="Rast P."/>
            <person name="Oberbeckmann S."/>
            <person name="Bunk B."/>
            <person name="Jeske O."/>
            <person name="Meyerdierks A."/>
            <person name="Storesund J.E."/>
            <person name="Kallscheuer N."/>
            <person name="Luecker S."/>
            <person name="Lage O.M."/>
            <person name="Pohl T."/>
            <person name="Merkel B.J."/>
            <person name="Hornburger P."/>
            <person name="Mueller R.-W."/>
            <person name="Bruemmer F."/>
            <person name="Labrenz M."/>
            <person name="Spormann A.M."/>
            <person name="Op den Camp H."/>
            <person name="Overmann J."/>
            <person name="Amann R."/>
            <person name="Jetten M.S.M."/>
            <person name="Mascher T."/>
            <person name="Medema M.H."/>
            <person name="Devos D.P."/>
            <person name="Kaster A.-K."/>
            <person name="Ovreas L."/>
            <person name="Rohde M."/>
            <person name="Galperin M.Y."/>
            <person name="Jogler C."/>
        </authorList>
    </citation>
    <scope>NUCLEOTIDE SEQUENCE [LARGE SCALE GENOMIC DNA]</scope>
    <source>
        <strain evidence="2 3">ElP</strain>
        <plasmid evidence="3">pelp_1</plasmid>
    </source>
</reference>
<dbReference type="KEGG" id="tpla:ElP_72070"/>
<feature type="region of interest" description="Disordered" evidence="1">
    <location>
        <begin position="75"/>
        <end position="101"/>
    </location>
</feature>
<dbReference type="RefSeq" id="WP_145279456.1">
    <property type="nucleotide sequence ID" value="NZ_CP036427.1"/>
</dbReference>
<feature type="compositionally biased region" description="Basic residues" evidence="1">
    <location>
        <begin position="89"/>
        <end position="101"/>
    </location>
</feature>
<gene>
    <name evidence="2" type="ORF">ElP_72070</name>
</gene>
<evidence type="ECO:0000313" key="3">
    <source>
        <dbReference type="Proteomes" id="UP000317835"/>
    </source>
</evidence>
<proteinExistence type="predicted"/>
<dbReference type="AlphaFoldDB" id="A0A518HEG6"/>
<organism evidence="2 3">
    <name type="scientific">Tautonia plasticadhaerens</name>
    <dbReference type="NCBI Taxonomy" id="2527974"/>
    <lineage>
        <taxon>Bacteria</taxon>
        <taxon>Pseudomonadati</taxon>
        <taxon>Planctomycetota</taxon>
        <taxon>Planctomycetia</taxon>
        <taxon>Isosphaerales</taxon>
        <taxon>Isosphaeraceae</taxon>
        <taxon>Tautonia</taxon>
    </lineage>
</organism>
<dbReference type="InterPro" id="IPR027598">
    <property type="entry name" value="Amphi-Trp_dom"/>
</dbReference>